<evidence type="ECO:0000256" key="1">
    <source>
        <dbReference type="ARBA" id="ARBA00022741"/>
    </source>
</evidence>
<dbReference type="InterPro" id="IPR027417">
    <property type="entry name" value="P-loop_NTPase"/>
</dbReference>
<keyword evidence="5" id="KW-1185">Reference proteome</keyword>
<dbReference type="Pfam" id="PF19568">
    <property type="entry name" value="Spore_III_AA"/>
    <property type="match status" value="1"/>
</dbReference>
<dbReference type="InterPro" id="IPR003593">
    <property type="entry name" value="AAA+_ATPase"/>
</dbReference>
<organism evidence="4 5">
    <name type="scientific">Salinibacillus kushneri</name>
    <dbReference type="NCBI Taxonomy" id="237682"/>
    <lineage>
        <taxon>Bacteria</taxon>
        <taxon>Bacillati</taxon>
        <taxon>Bacillota</taxon>
        <taxon>Bacilli</taxon>
        <taxon>Bacillales</taxon>
        <taxon>Bacillaceae</taxon>
        <taxon>Salinibacillus</taxon>
    </lineage>
</organism>
<dbReference type="RefSeq" id="WP_093134953.1">
    <property type="nucleotide sequence ID" value="NZ_FOHJ01000006.1"/>
</dbReference>
<dbReference type="SUPFAM" id="SSF52540">
    <property type="entry name" value="P-loop containing nucleoside triphosphate hydrolases"/>
    <property type="match status" value="1"/>
</dbReference>
<dbReference type="PANTHER" id="PTHR20953:SF3">
    <property type="entry name" value="P-LOOP CONTAINING NUCLEOSIDE TRIPHOSPHATE HYDROLASES SUPERFAMILY PROTEIN"/>
    <property type="match status" value="1"/>
</dbReference>
<reference evidence="5" key="1">
    <citation type="submission" date="2016-10" db="EMBL/GenBank/DDBJ databases">
        <authorList>
            <person name="Varghese N."/>
            <person name="Submissions S."/>
        </authorList>
    </citation>
    <scope>NUCLEOTIDE SEQUENCE [LARGE SCALE GENOMIC DNA]</scope>
    <source>
        <strain evidence="5">CGMCC 1.3566</strain>
    </source>
</reference>
<dbReference type="EMBL" id="FOHJ01000006">
    <property type="protein sequence ID" value="SET61445.1"/>
    <property type="molecule type" value="Genomic_DNA"/>
</dbReference>
<accession>A0A1I0FST7</accession>
<dbReference type="GO" id="GO:0005524">
    <property type="term" value="F:ATP binding"/>
    <property type="evidence" value="ECO:0007669"/>
    <property type="project" value="UniProtKB-KW"/>
</dbReference>
<evidence type="ECO:0000256" key="2">
    <source>
        <dbReference type="ARBA" id="ARBA00022840"/>
    </source>
</evidence>
<evidence type="ECO:0000259" key="3">
    <source>
        <dbReference type="SMART" id="SM00382"/>
    </source>
</evidence>
<dbReference type="SMART" id="SM00382">
    <property type="entry name" value="AAA"/>
    <property type="match status" value="1"/>
</dbReference>
<keyword evidence="2" id="KW-0067">ATP-binding</keyword>
<dbReference type="STRING" id="237682.SAMN05421676_10677"/>
<dbReference type="NCBIfam" id="TIGR02858">
    <property type="entry name" value="spore_III_AA"/>
    <property type="match status" value="1"/>
</dbReference>
<dbReference type="Proteomes" id="UP000199095">
    <property type="component" value="Unassembled WGS sequence"/>
</dbReference>
<protein>
    <submittedName>
        <fullName evidence="4">Stage III sporulation protein AA</fullName>
    </submittedName>
</protein>
<dbReference type="Gene3D" id="3.40.50.300">
    <property type="entry name" value="P-loop containing nucleotide triphosphate hydrolases"/>
    <property type="match status" value="1"/>
</dbReference>
<keyword evidence="1" id="KW-0547">Nucleotide-binding</keyword>
<feature type="domain" description="AAA+ ATPase" evidence="3">
    <location>
        <begin position="135"/>
        <end position="277"/>
    </location>
</feature>
<proteinExistence type="predicted"/>
<name>A0A1I0FST7_9BACI</name>
<dbReference type="PANTHER" id="PTHR20953">
    <property type="entry name" value="KINASE-RELATED"/>
    <property type="match status" value="1"/>
</dbReference>
<dbReference type="OrthoDB" id="9768243at2"/>
<dbReference type="InterPro" id="IPR045735">
    <property type="entry name" value="Spore_III_AA_AAA+_ATPase"/>
</dbReference>
<evidence type="ECO:0000313" key="5">
    <source>
        <dbReference type="Proteomes" id="UP000199095"/>
    </source>
</evidence>
<dbReference type="AlphaFoldDB" id="A0A1I0FST7"/>
<evidence type="ECO:0000313" key="4">
    <source>
        <dbReference type="EMBL" id="SET61445.1"/>
    </source>
</evidence>
<dbReference type="InterPro" id="IPR014217">
    <property type="entry name" value="Spore_III_AA"/>
</dbReference>
<gene>
    <name evidence="4" type="ORF">SAMN05421676_10677</name>
</gene>
<sequence length="324" mass="37073">MNEILRLFPKPVEDKLRREIMNWNQLDEIRVRIGKPIELVFTTYSRMVRHLIPTEQDGLFILNQLSEHSIYRFEDELREGYITIEGGHRVGISGKVNTEKGYVKAIRHLTFFNIRIARQVRDISKPYLPLLYQKNYVNTLLIGPPKCGKTTFLRDLVRFMSDGYQYLPAQKVGVIDERSEIAACKNGIPQHDIGLRTDVMDACPKAEGMMMMIRSMSPNIIAVDEIGSKEDVQGLLEALYAGVTVISSVHGQNLEEIKSRPSLQPLFRNQAFKRFITFSNQPKPGTVLSVTNENGQTQNYDTRGKDYEMDWSHAISSGYNADRV</sequence>